<dbReference type="InterPro" id="IPR033949">
    <property type="entry name" value="CobQ_GATase1"/>
</dbReference>
<dbReference type="GO" id="GO:0015420">
    <property type="term" value="F:ABC-type vitamin B12 transporter activity"/>
    <property type="evidence" value="ECO:0007669"/>
    <property type="project" value="UniProtKB-UniRule"/>
</dbReference>
<dbReference type="AlphaFoldDB" id="H2CJ26"/>
<keyword evidence="3 4" id="KW-0315">Glutamine amidotransferase</keyword>
<accession>H2CJ26</accession>
<name>H2CJ26_9LEPT</name>
<feature type="domain" description="CobQ/CobB/MinD/ParA nucleotide binding" evidence="6">
    <location>
        <begin position="6"/>
        <end position="233"/>
    </location>
</feature>
<proteinExistence type="inferred from homology"/>
<comment type="similarity">
    <text evidence="4">Belongs to the CobB/CobQ family. CobQ subfamily.</text>
</comment>
<dbReference type="GO" id="GO:0016874">
    <property type="term" value="F:ligase activity"/>
    <property type="evidence" value="ECO:0007669"/>
    <property type="project" value="UniProtKB-KW"/>
</dbReference>
<dbReference type="InterPro" id="IPR002586">
    <property type="entry name" value="CobQ/CobB/MinD/ParA_Nub-bd_dom"/>
</dbReference>
<dbReference type="SUPFAM" id="SSF52317">
    <property type="entry name" value="Class I glutamine amidotransferase-like"/>
    <property type="match status" value="1"/>
</dbReference>
<protein>
    <recommendedName>
        <fullName evidence="4">Cobyric acid synthase</fullName>
    </recommendedName>
</protein>
<reference evidence="8 9" key="1">
    <citation type="submission" date="2011-10" db="EMBL/GenBank/DDBJ databases">
        <title>The Improved High-Quality Draft genome of Leptonema illini DSM 21528.</title>
        <authorList>
            <consortium name="US DOE Joint Genome Institute (JGI-PGF)"/>
            <person name="Lucas S."/>
            <person name="Copeland A."/>
            <person name="Lapidus A."/>
            <person name="Glavina del Rio T."/>
            <person name="Dalin E."/>
            <person name="Tice H."/>
            <person name="Bruce D."/>
            <person name="Goodwin L."/>
            <person name="Pitluck S."/>
            <person name="Peters L."/>
            <person name="Mikhailova N."/>
            <person name="Held B."/>
            <person name="Kyrpides N."/>
            <person name="Mavromatis K."/>
            <person name="Ivanova N."/>
            <person name="Markowitz V."/>
            <person name="Cheng J.-F."/>
            <person name="Hugenholtz P."/>
            <person name="Woyke T."/>
            <person name="Wu D."/>
            <person name="Gronow S."/>
            <person name="Wellnitz S."/>
            <person name="Brambilla E.-M."/>
            <person name="Klenk H.-P."/>
            <person name="Eisen J.A."/>
        </authorList>
    </citation>
    <scope>NUCLEOTIDE SEQUENCE [LARGE SCALE GENOMIC DNA]</scope>
    <source>
        <strain evidence="8 9">DSM 21528</strain>
    </source>
</reference>
<dbReference type="EMBL" id="JH597773">
    <property type="protein sequence ID" value="EHQ04943.1"/>
    <property type="molecule type" value="Genomic_DNA"/>
</dbReference>
<dbReference type="InterPro" id="IPR027417">
    <property type="entry name" value="P-loop_NTPase"/>
</dbReference>
<organism evidence="8 9">
    <name type="scientific">Leptonema illini DSM 21528</name>
    <dbReference type="NCBI Taxonomy" id="929563"/>
    <lineage>
        <taxon>Bacteria</taxon>
        <taxon>Pseudomonadati</taxon>
        <taxon>Spirochaetota</taxon>
        <taxon>Spirochaetia</taxon>
        <taxon>Leptospirales</taxon>
        <taxon>Leptospiraceae</taxon>
        <taxon>Leptonema</taxon>
    </lineage>
</organism>
<gene>
    <name evidence="4" type="primary">cobQ</name>
    <name evidence="8" type="ORF">Lepil_0236</name>
</gene>
<sequence>MKHRPIMFVGTGSDVGKSILTTAFCRILKQDGFSPAPFKAQNMSLNSYPTADGREIGRAQAVQAEASGIPCSSDMNPVLLKPSGDTTAQVILHGRPIGNRSAKEYFNGQDRAWLFDEAMSAFDRLASSYDPIVIEGAGSISELNLRDRDIVNMSVALRTEASVFLIADIDRGGVFGSIYGTLELLPPEERRLIRGIFINRFRGDMDLFADGRRILERITGLPVLGVIPYLREIGIDQEDSLTIEKTAQDRTGALRIAVLLLPHMSNFTDFNVLERHPDIHLYYAAKPDDLDAADILILPGSKNTIADLLYLRRSGMASALLGRHAEGASVYGICGGYQMMGLSVHDPLHVEGDISSIPGLALLPVTTELTTEKRTEQVQFRFREGDALCKGYEIHMGVSVTERPSALCRIGYPGQEGRDDGYFISSRLWGTYIHGIFDNEPVIDWLLKEHSAKRSAPADDPAAYREKQYDRLADHVRKNTDMELFYGNVDFVGKPPELGVGPRGGDFRTGSSSGNVDGSTID</sequence>
<dbReference type="STRING" id="183.GCA_002009735_00608"/>
<dbReference type="NCBIfam" id="TIGR00313">
    <property type="entry name" value="cobQ"/>
    <property type="match status" value="1"/>
</dbReference>
<dbReference type="Pfam" id="PF01656">
    <property type="entry name" value="CbiA"/>
    <property type="match status" value="1"/>
</dbReference>
<evidence type="ECO:0000256" key="3">
    <source>
        <dbReference type="ARBA" id="ARBA00022962"/>
    </source>
</evidence>
<feature type="active site" description="Nucleophile" evidence="4">
    <location>
        <position position="334"/>
    </location>
</feature>
<evidence type="ECO:0000259" key="6">
    <source>
        <dbReference type="Pfam" id="PF01656"/>
    </source>
</evidence>
<dbReference type="Gene3D" id="3.40.50.300">
    <property type="entry name" value="P-loop containing nucleotide triphosphate hydrolases"/>
    <property type="match status" value="1"/>
</dbReference>
<dbReference type="Pfam" id="PF07685">
    <property type="entry name" value="GATase_3"/>
    <property type="match status" value="1"/>
</dbReference>
<dbReference type="PROSITE" id="PS51274">
    <property type="entry name" value="GATASE_COBBQ"/>
    <property type="match status" value="1"/>
</dbReference>
<dbReference type="PANTHER" id="PTHR21343:SF1">
    <property type="entry name" value="COBYRIC ACID SYNTHASE"/>
    <property type="match status" value="1"/>
</dbReference>
<dbReference type="PANTHER" id="PTHR21343">
    <property type="entry name" value="DETHIOBIOTIN SYNTHETASE"/>
    <property type="match status" value="1"/>
</dbReference>
<evidence type="ECO:0000259" key="7">
    <source>
        <dbReference type="Pfam" id="PF07685"/>
    </source>
</evidence>
<feature type="active site" evidence="4">
    <location>
        <position position="434"/>
    </location>
</feature>
<keyword evidence="8" id="KW-0436">Ligase</keyword>
<dbReference type="CDD" id="cd01750">
    <property type="entry name" value="GATase1_CobQ"/>
    <property type="match status" value="1"/>
</dbReference>
<feature type="region of interest" description="Disordered" evidence="5">
    <location>
        <begin position="497"/>
        <end position="522"/>
    </location>
</feature>
<dbReference type="HAMAP" id="MF_00028">
    <property type="entry name" value="CobQ"/>
    <property type="match status" value="1"/>
</dbReference>
<dbReference type="InterPro" id="IPR011698">
    <property type="entry name" value="GATase_3"/>
</dbReference>
<keyword evidence="2 4" id="KW-0169">Cobalamin biosynthesis</keyword>
<evidence type="ECO:0000256" key="1">
    <source>
        <dbReference type="ARBA" id="ARBA00004953"/>
    </source>
</evidence>
<dbReference type="InterPro" id="IPR004459">
    <property type="entry name" value="CobQ_synth"/>
</dbReference>
<evidence type="ECO:0000256" key="4">
    <source>
        <dbReference type="HAMAP-Rule" id="MF_00028"/>
    </source>
</evidence>
<comment type="pathway">
    <text evidence="1 4">Cofactor biosynthesis; adenosylcobalamin biosynthesis.</text>
</comment>
<dbReference type="InterPro" id="IPR029062">
    <property type="entry name" value="Class_I_gatase-like"/>
</dbReference>
<evidence type="ECO:0000313" key="9">
    <source>
        <dbReference type="Proteomes" id="UP000005737"/>
    </source>
</evidence>
<dbReference type="UniPathway" id="UPA00148"/>
<evidence type="ECO:0000256" key="5">
    <source>
        <dbReference type="SAM" id="MobiDB-lite"/>
    </source>
</evidence>
<dbReference type="HOGENOM" id="CLU_019250_2_2_12"/>
<dbReference type="InterPro" id="IPR047045">
    <property type="entry name" value="CobQ_N"/>
</dbReference>
<evidence type="ECO:0000313" key="8">
    <source>
        <dbReference type="EMBL" id="EHQ04943.1"/>
    </source>
</evidence>
<evidence type="ECO:0000256" key="2">
    <source>
        <dbReference type="ARBA" id="ARBA00022573"/>
    </source>
</evidence>
<feature type="compositionally biased region" description="Polar residues" evidence="5">
    <location>
        <begin position="509"/>
        <end position="522"/>
    </location>
</feature>
<dbReference type="Gene3D" id="3.40.50.880">
    <property type="match status" value="1"/>
</dbReference>
<dbReference type="SUPFAM" id="SSF52540">
    <property type="entry name" value="P-loop containing nucleoside triphosphate hydrolases"/>
    <property type="match status" value="1"/>
</dbReference>
<dbReference type="GO" id="GO:0009236">
    <property type="term" value="P:cobalamin biosynthetic process"/>
    <property type="evidence" value="ECO:0007669"/>
    <property type="project" value="UniProtKB-UniRule"/>
</dbReference>
<keyword evidence="9" id="KW-1185">Reference proteome</keyword>
<comment type="function">
    <text evidence="4">Catalyzes amidations at positions B, D, E, and G on adenosylcobyrinic A,C-diamide. NH(2) groups are provided by glutamine, and one molecule of ATP is hydrogenolyzed for each amidation.</text>
</comment>
<dbReference type="Proteomes" id="UP000005737">
    <property type="component" value="Unassembled WGS sequence"/>
</dbReference>
<dbReference type="CDD" id="cd05389">
    <property type="entry name" value="CobQ_N"/>
    <property type="match status" value="1"/>
</dbReference>
<dbReference type="NCBIfam" id="NF001989">
    <property type="entry name" value="PRK00784.1"/>
    <property type="match status" value="1"/>
</dbReference>
<dbReference type="RefSeq" id="WP_002769123.1">
    <property type="nucleotide sequence ID" value="NZ_JH597773.1"/>
</dbReference>
<feature type="domain" description="CobB/CobQ-like glutamine amidotransferase" evidence="7">
    <location>
        <begin position="255"/>
        <end position="441"/>
    </location>
</feature>